<evidence type="ECO:0000256" key="2">
    <source>
        <dbReference type="ARBA" id="ARBA00007935"/>
    </source>
</evidence>
<evidence type="ECO:0000256" key="8">
    <source>
        <dbReference type="SAM" id="Phobius"/>
    </source>
</evidence>
<keyword evidence="6 8" id="KW-1133">Transmembrane helix</keyword>
<evidence type="ECO:0000256" key="1">
    <source>
        <dbReference type="ARBA" id="ARBA00004651"/>
    </source>
</evidence>
<keyword evidence="10" id="KW-1185">Reference proteome</keyword>
<dbReference type="GO" id="GO:0033214">
    <property type="term" value="P:siderophore-iron import into cell"/>
    <property type="evidence" value="ECO:0007669"/>
    <property type="project" value="TreeGrafter"/>
</dbReference>
<evidence type="ECO:0000256" key="7">
    <source>
        <dbReference type="ARBA" id="ARBA00023136"/>
    </source>
</evidence>
<evidence type="ECO:0000256" key="6">
    <source>
        <dbReference type="ARBA" id="ARBA00022989"/>
    </source>
</evidence>
<evidence type="ECO:0000256" key="3">
    <source>
        <dbReference type="ARBA" id="ARBA00022448"/>
    </source>
</evidence>
<reference evidence="10" key="1">
    <citation type="submission" date="2016-12" db="EMBL/GenBank/DDBJ databases">
        <authorList>
            <person name="Varghese N."/>
            <person name="Submissions S."/>
        </authorList>
    </citation>
    <scope>NUCLEOTIDE SEQUENCE [LARGE SCALE GENOMIC DNA]</scope>
    <source>
        <strain evidence="10">DSM 11544</strain>
    </source>
</reference>
<dbReference type="InterPro" id="IPR000522">
    <property type="entry name" value="ABC_transptr_permease_BtuC"/>
</dbReference>
<sequence>MLSRPILHSTEESSSSLIGRVRFGLVLLSVLVFLSLVFSILVATAFGSAELSLRTVLDILKMKLFGIQDDANVQSAVYIVWNLRLPRAILAIAAGGGLAICGAAMQSITQNVLADPYILGVSSGASAAVSLCFFIGGTFAQTGLLQTFAFLGAALSMALVYGVGMSGGVASNNTRLVLAGMAISIILNAISQFFITMSAVNTSRSITMWMMGSLAGARWDNVAIPLLGSVLGLLFFLGNARSYNLISLGDETAIGLGVNVVRVKLLTTLVIALVTGLIVSSCGIIGLVGFVIPHVVRLLLGTNHRRLFPLSFLIGSLFLVWMDLLARFVMAPQELPIGILTAFCGGPFFVMLLYQQTKKSR</sequence>
<gene>
    <name evidence="9" type="ORF">SAMN02745215_04040</name>
</gene>
<keyword evidence="4" id="KW-1003">Cell membrane</keyword>
<keyword evidence="5 8" id="KW-0812">Transmembrane</keyword>
<accession>A0A1M7UKG7</accession>
<keyword evidence="3" id="KW-0813">Transport</keyword>
<feature type="transmembrane region" description="Helical" evidence="8">
    <location>
        <begin position="143"/>
        <end position="164"/>
    </location>
</feature>
<dbReference type="GO" id="GO:0022857">
    <property type="term" value="F:transmembrane transporter activity"/>
    <property type="evidence" value="ECO:0007669"/>
    <property type="project" value="InterPro"/>
</dbReference>
<feature type="transmembrane region" description="Helical" evidence="8">
    <location>
        <begin position="278"/>
        <end position="300"/>
    </location>
</feature>
<dbReference type="FunFam" id="1.10.3470.10:FF:000001">
    <property type="entry name" value="Vitamin B12 ABC transporter permease BtuC"/>
    <property type="match status" value="1"/>
</dbReference>
<dbReference type="GO" id="GO:0005886">
    <property type="term" value="C:plasma membrane"/>
    <property type="evidence" value="ECO:0007669"/>
    <property type="project" value="UniProtKB-SubCell"/>
</dbReference>
<evidence type="ECO:0000256" key="4">
    <source>
        <dbReference type="ARBA" id="ARBA00022475"/>
    </source>
</evidence>
<feature type="transmembrane region" description="Helical" evidence="8">
    <location>
        <begin position="117"/>
        <end position="137"/>
    </location>
</feature>
<feature type="transmembrane region" description="Helical" evidence="8">
    <location>
        <begin position="21"/>
        <end position="46"/>
    </location>
</feature>
<dbReference type="PANTHER" id="PTHR30472">
    <property type="entry name" value="FERRIC ENTEROBACTIN TRANSPORT SYSTEM PERMEASE PROTEIN"/>
    <property type="match status" value="1"/>
</dbReference>
<feature type="transmembrane region" description="Helical" evidence="8">
    <location>
        <begin position="307"/>
        <end position="329"/>
    </location>
</feature>
<dbReference type="EMBL" id="FRDN01000013">
    <property type="protein sequence ID" value="SHN83469.1"/>
    <property type="molecule type" value="Genomic_DNA"/>
</dbReference>
<comment type="subcellular location">
    <subcellularLocation>
        <location evidence="1">Cell membrane</location>
        <topology evidence="1">Multi-pass membrane protein</topology>
    </subcellularLocation>
</comment>
<feature type="transmembrane region" description="Helical" evidence="8">
    <location>
        <begin position="222"/>
        <end position="240"/>
    </location>
</feature>
<keyword evidence="7 8" id="KW-0472">Membrane</keyword>
<dbReference type="Gene3D" id="1.10.3470.10">
    <property type="entry name" value="ABC transporter involved in vitamin B12 uptake, BtuC"/>
    <property type="match status" value="1"/>
</dbReference>
<dbReference type="Pfam" id="PF01032">
    <property type="entry name" value="FecCD"/>
    <property type="match status" value="1"/>
</dbReference>
<organism evidence="9 10">
    <name type="scientific">Desulfitobacterium chlororespirans DSM 11544</name>
    <dbReference type="NCBI Taxonomy" id="1121395"/>
    <lineage>
        <taxon>Bacteria</taxon>
        <taxon>Bacillati</taxon>
        <taxon>Bacillota</taxon>
        <taxon>Clostridia</taxon>
        <taxon>Eubacteriales</taxon>
        <taxon>Desulfitobacteriaceae</taxon>
        <taxon>Desulfitobacterium</taxon>
    </lineage>
</organism>
<dbReference type="Proteomes" id="UP000184010">
    <property type="component" value="Unassembled WGS sequence"/>
</dbReference>
<evidence type="ECO:0000313" key="10">
    <source>
        <dbReference type="Proteomes" id="UP000184010"/>
    </source>
</evidence>
<feature type="transmembrane region" description="Helical" evidence="8">
    <location>
        <begin position="176"/>
        <end position="202"/>
    </location>
</feature>
<name>A0A1M7UKG7_9FIRM</name>
<protein>
    <submittedName>
        <fullName evidence="9">Iron complex transport system permease protein</fullName>
    </submittedName>
</protein>
<dbReference type="SUPFAM" id="SSF81345">
    <property type="entry name" value="ABC transporter involved in vitamin B12 uptake, BtuC"/>
    <property type="match status" value="1"/>
</dbReference>
<dbReference type="PANTHER" id="PTHR30472:SF67">
    <property type="entry name" value="PERMEASE OF ABC TRANSPORTER-RELATED"/>
    <property type="match status" value="1"/>
</dbReference>
<evidence type="ECO:0000256" key="5">
    <source>
        <dbReference type="ARBA" id="ARBA00022692"/>
    </source>
</evidence>
<dbReference type="AlphaFoldDB" id="A0A1M7UKG7"/>
<proteinExistence type="inferred from homology"/>
<dbReference type="STRING" id="1121395.SAMN02745215_04040"/>
<comment type="similarity">
    <text evidence="2">Belongs to the binding-protein-dependent transport system permease family. FecCD subfamily.</text>
</comment>
<dbReference type="CDD" id="cd06550">
    <property type="entry name" value="TM_ABC_iron-siderophores_like"/>
    <property type="match status" value="1"/>
</dbReference>
<feature type="transmembrane region" description="Helical" evidence="8">
    <location>
        <begin position="88"/>
        <end position="105"/>
    </location>
</feature>
<dbReference type="InterPro" id="IPR037294">
    <property type="entry name" value="ABC_BtuC-like"/>
</dbReference>
<feature type="transmembrane region" description="Helical" evidence="8">
    <location>
        <begin position="335"/>
        <end position="354"/>
    </location>
</feature>
<dbReference type="RefSeq" id="WP_084078744.1">
    <property type="nucleotide sequence ID" value="NZ_FRDN01000013.1"/>
</dbReference>
<evidence type="ECO:0000313" key="9">
    <source>
        <dbReference type="EMBL" id="SHN83469.1"/>
    </source>
</evidence>